<dbReference type="PROSITE" id="PS50045">
    <property type="entry name" value="SIGMA54_INTERACT_4"/>
    <property type="match status" value="1"/>
</dbReference>
<dbReference type="EMBL" id="SLZY01000005">
    <property type="protein sequence ID" value="TCS72371.1"/>
    <property type="molecule type" value="Genomic_DNA"/>
</dbReference>
<dbReference type="OrthoDB" id="5288224at2"/>
<dbReference type="Pfam" id="PF25601">
    <property type="entry name" value="AAA_lid_14"/>
    <property type="match status" value="1"/>
</dbReference>
<dbReference type="PROSITE" id="PS00676">
    <property type="entry name" value="SIGMA54_INTERACT_2"/>
    <property type="match status" value="1"/>
</dbReference>
<dbReference type="InterPro" id="IPR002197">
    <property type="entry name" value="HTH_Fis"/>
</dbReference>
<dbReference type="GO" id="GO:0005524">
    <property type="term" value="F:ATP binding"/>
    <property type="evidence" value="ECO:0007669"/>
    <property type="project" value="UniProtKB-KW"/>
</dbReference>
<dbReference type="InterPro" id="IPR058031">
    <property type="entry name" value="AAA_lid_NorR"/>
</dbReference>
<feature type="domain" description="Sigma-54 factor interaction" evidence="8">
    <location>
        <begin position="148"/>
        <end position="377"/>
    </location>
</feature>
<dbReference type="InterPro" id="IPR027417">
    <property type="entry name" value="P-loop_NTPase"/>
</dbReference>
<dbReference type="InterPro" id="IPR025943">
    <property type="entry name" value="Sigma_54_int_dom_ATP-bd_2"/>
</dbReference>
<keyword evidence="1" id="KW-0547">Nucleotide-binding</keyword>
<dbReference type="PRINTS" id="PR01590">
    <property type="entry name" value="HTHFIS"/>
</dbReference>
<protein>
    <submittedName>
        <fullName evidence="10">DNA-binding NtrC family response regulator</fullName>
    </submittedName>
</protein>
<feature type="modified residue" description="4-aspartylphosphate" evidence="6">
    <location>
        <position position="58"/>
    </location>
</feature>
<keyword evidence="4 10" id="KW-0238">DNA-binding</keyword>
<dbReference type="InterPro" id="IPR025662">
    <property type="entry name" value="Sigma_54_int_dom_ATP-bd_1"/>
</dbReference>
<dbReference type="PROSITE" id="PS50110">
    <property type="entry name" value="RESPONSE_REGULATORY"/>
    <property type="match status" value="1"/>
</dbReference>
<evidence type="ECO:0000256" key="3">
    <source>
        <dbReference type="ARBA" id="ARBA00023015"/>
    </source>
</evidence>
<dbReference type="CDD" id="cd00009">
    <property type="entry name" value="AAA"/>
    <property type="match status" value="1"/>
</dbReference>
<organism evidence="10 11">
    <name type="scientific">Sulfuritortus calidifontis</name>
    <dbReference type="NCBI Taxonomy" id="1914471"/>
    <lineage>
        <taxon>Bacteria</taxon>
        <taxon>Pseudomonadati</taxon>
        <taxon>Pseudomonadota</taxon>
        <taxon>Betaproteobacteria</taxon>
        <taxon>Nitrosomonadales</taxon>
        <taxon>Thiobacillaceae</taxon>
        <taxon>Sulfuritortus</taxon>
    </lineage>
</organism>
<dbReference type="PROSITE" id="PS00675">
    <property type="entry name" value="SIGMA54_INTERACT_1"/>
    <property type="match status" value="1"/>
</dbReference>
<evidence type="ECO:0000259" key="9">
    <source>
        <dbReference type="PROSITE" id="PS50110"/>
    </source>
</evidence>
<dbReference type="Gene3D" id="1.10.8.60">
    <property type="match status" value="1"/>
</dbReference>
<dbReference type="InterPro" id="IPR011006">
    <property type="entry name" value="CheY-like_superfamily"/>
</dbReference>
<dbReference type="PANTHER" id="PTHR32071:SF119">
    <property type="entry name" value="SIGMA L-DEPENDENT TRANSCRIPTIONAL REGULATOR YPLP-RELATED"/>
    <property type="match status" value="1"/>
</dbReference>
<dbReference type="Gene3D" id="1.10.10.60">
    <property type="entry name" value="Homeodomain-like"/>
    <property type="match status" value="1"/>
</dbReference>
<dbReference type="Pfam" id="PF00158">
    <property type="entry name" value="Sigma54_activat"/>
    <property type="match status" value="1"/>
</dbReference>
<dbReference type="FunFam" id="3.40.50.300:FF:000006">
    <property type="entry name" value="DNA-binding transcriptional regulator NtrC"/>
    <property type="match status" value="1"/>
</dbReference>
<dbReference type="SMART" id="SM00382">
    <property type="entry name" value="AAA"/>
    <property type="match status" value="1"/>
</dbReference>
<dbReference type="SMART" id="SM00448">
    <property type="entry name" value="REC"/>
    <property type="match status" value="1"/>
</dbReference>
<dbReference type="InterPro" id="IPR001789">
    <property type="entry name" value="Sig_transdc_resp-reg_receiver"/>
</dbReference>
<dbReference type="PROSITE" id="PS00688">
    <property type="entry name" value="SIGMA54_INTERACT_3"/>
    <property type="match status" value="1"/>
</dbReference>
<dbReference type="RefSeq" id="WP_126463385.1">
    <property type="nucleotide sequence ID" value="NZ_AP018721.1"/>
</dbReference>
<dbReference type="InterPro" id="IPR003593">
    <property type="entry name" value="AAA+_ATPase"/>
</dbReference>
<evidence type="ECO:0000256" key="7">
    <source>
        <dbReference type="SAM" id="Coils"/>
    </source>
</evidence>
<keyword evidence="6" id="KW-0597">Phosphoprotein</keyword>
<dbReference type="SUPFAM" id="SSF52172">
    <property type="entry name" value="CheY-like"/>
    <property type="match status" value="1"/>
</dbReference>
<evidence type="ECO:0000256" key="4">
    <source>
        <dbReference type="ARBA" id="ARBA00023125"/>
    </source>
</evidence>
<proteinExistence type="predicted"/>
<keyword evidence="2" id="KW-0067">ATP-binding</keyword>
<comment type="caution">
    <text evidence="10">The sequence shown here is derived from an EMBL/GenBank/DDBJ whole genome shotgun (WGS) entry which is preliminary data.</text>
</comment>
<dbReference type="Proteomes" id="UP000295135">
    <property type="component" value="Unassembled WGS sequence"/>
</dbReference>
<dbReference type="InterPro" id="IPR025944">
    <property type="entry name" value="Sigma_54_int_dom_CS"/>
</dbReference>
<name>A0A4R3JW22_9PROT</name>
<dbReference type="GO" id="GO:0000160">
    <property type="term" value="P:phosphorelay signal transduction system"/>
    <property type="evidence" value="ECO:0007669"/>
    <property type="project" value="InterPro"/>
</dbReference>
<dbReference type="Gene3D" id="3.40.50.300">
    <property type="entry name" value="P-loop containing nucleotide triphosphate hydrolases"/>
    <property type="match status" value="1"/>
</dbReference>
<dbReference type="SUPFAM" id="SSF52540">
    <property type="entry name" value="P-loop containing nucleoside triphosphate hydrolases"/>
    <property type="match status" value="1"/>
</dbReference>
<evidence type="ECO:0000313" key="11">
    <source>
        <dbReference type="Proteomes" id="UP000295135"/>
    </source>
</evidence>
<dbReference type="Gene3D" id="3.40.50.2300">
    <property type="match status" value="1"/>
</dbReference>
<evidence type="ECO:0000256" key="5">
    <source>
        <dbReference type="ARBA" id="ARBA00023163"/>
    </source>
</evidence>
<keyword evidence="11" id="KW-1185">Reference proteome</keyword>
<accession>A0A4R3JW22</accession>
<feature type="coiled-coil region" evidence="7">
    <location>
        <begin position="125"/>
        <end position="152"/>
    </location>
</feature>
<dbReference type="PANTHER" id="PTHR32071">
    <property type="entry name" value="TRANSCRIPTIONAL REGULATORY PROTEIN"/>
    <property type="match status" value="1"/>
</dbReference>
<evidence type="ECO:0000256" key="2">
    <source>
        <dbReference type="ARBA" id="ARBA00022840"/>
    </source>
</evidence>
<keyword evidence="3" id="KW-0805">Transcription regulation</keyword>
<gene>
    <name evidence="10" type="ORF">EDC61_10525</name>
</gene>
<dbReference type="GO" id="GO:0043565">
    <property type="term" value="F:sequence-specific DNA binding"/>
    <property type="evidence" value="ECO:0007669"/>
    <property type="project" value="InterPro"/>
</dbReference>
<evidence type="ECO:0000256" key="6">
    <source>
        <dbReference type="PROSITE-ProRule" id="PRU00169"/>
    </source>
</evidence>
<feature type="domain" description="Response regulatory" evidence="9">
    <location>
        <begin position="9"/>
        <end position="123"/>
    </location>
</feature>
<dbReference type="InterPro" id="IPR002078">
    <property type="entry name" value="Sigma_54_int"/>
</dbReference>
<keyword evidence="7" id="KW-0175">Coiled coil</keyword>
<evidence type="ECO:0000256" key="1">
    <source>
        <dbReference type="ARBA" id="ARBA00022741"/>
    </source>
</evidence>
<evidence type="ECO:0000259" key="8">
    <source>
        <dbReference type="PROSITE" id="PS50045"/>
    </source>
</evidence>
<evidence type="ECO:0000313" key="10">
    <source>
        <dbReference type="EMBL" id="TCS72371.1"/>
    </source>
</evidence>
<dbReference type="AlphaFoldDB" id="A0A4R3JW22"/>
<keyword evidence="5" id="KW-0804">Transcription</keyword>
<dbReference type="InterPro" id="IPR009057">
    <property type="entry name" value="Homeodomain-like_sf"/>
</dbReference>
<dbReference type="Pfam" id="PF00072">
    <property type="entry name" value="Response_reg"/>
    <property type="match status" value="1"/>
</dbReference>
<dbReference type="GO" id="GO:0006355">
    <property type="term" value="P:regulation of DNA-templated transcription"/>
    <property type="evidence" value="ECO:0007669"/>
    <property type="project" value="InterPro"/>
</dbReference>
<reference evidence="10 11" key="1">
    <citation type="submission" date="2019-03" db="EMBL/GenBank/DDBJ databases">
        <title>Genomic Encyclopedia of Type Strains, Phase IV (KMG-IV): sequencing the most valuable type-strain genomes for metagenomic binning, comparative biology and taxonomic classification.</title>
        <authorList>
            <person name="Goeker M."/>
        </authorList>
    </citation>
    <scope>NUCLEOTIDE SEQUENCE [LARGE SCALE GENOMIC DNA]</scope>
    <source>
        <strain evidence="10 11">DSM 103923</strain>
    </source>
</reference>
<dbReference type="Pfam" id="PF02954">
    <property type="entry name" value="HTH_8"/>
    <property type="match status" value="1"/>
</dbReference>
<dbReference type="SUPFAM" id="SSF46689">
    <property type="entry name" value="Homeodomain-like"/>
    <property type="match status" value="1"/>
</dbReference>
<sequence length="454" mass="50842">MTDLARPGSLLIIDDEAMAVRSLSHVFRKEGYEVTTCQSGPAGLKAIEQRRFDVVLTDLRMERVDGMAILKRCRELHPDSEVIVVTGYATLNSAVDAMKEGAFHYVAKPYRLDEVREIVKSAMEVVRLRRENHELRRRIEGYEGQVNIITQDLTMQQLLDTARQVAGTDCNVLITGESGTGKELMARYVHVHSQRVAGPFVAVNCGALQDELLTNELFGHEKGAFTGADQLKRGLIEVAEGGTLFLDEIAEMSMNMQVRLLRVLQERELLRVGGTQPVKVDVRFVAATNRHLQDAVAAGRFRSDLYFRLNVVNLALPPLRDRADDVPLLAYYFLKKHAQAMAKTVNDIEPDAMRLLVRYDYPGNVRELANIIERGVALADTPTLGVAQLPEAMRELTVRVLITPGGSMPTLEANEADYIRRVLEHTRGNRSQAAEILGIDRVSLWRKIKRYGLA</sequence>